<proteinExistence type="predicted"/>
<evidence type="ECO:0008006" key="3">
    <source>
        <dbReference type="Google" id="ProtNLM"/>
    </source>
</evidence>
<dbReference type="AlphaFoldDB" id="A0A3N1MH10"/>
<protein>
    <recommendedName>
        <fullName evidence="3">Tail terminator</fullName>
    </recommendedName>
</protein>
<sequence>MPTPVVEQVLAAVEARLAAITGFPGLLVERNRDAEVDRFPTLLLIDGDQDRIGDETMGYRRVMLEFMVEGYVSANLQSGLGPARNALYAAVVAALMADPTLGGLAVDLHEGRTSRALGTGDGQTPAAAFATIYELEFWTREADPYSLGP</sequence>
<dbReference type="Proteomes" id="UP000278222">
    <property type="component" value="Unassembled WGS sequence"/>
</dbReference>
<evidence type="ECO:0000313" key="1">
    <source>
        <dbReference type="EMBL" id="ROQ00446.1"/>
    </source>
</evidence>
<dbReference type="RefSeq" id="WP_123689723.1">
    <property type="nucleotide sequence ID" value="NZ_AP019700.1"/>
</dbReference>
<keyword evidence="2" id="KW-1185">Reference proteome</keyword>
<reference evidence="1 2" key="1">
    <citation type="submission" date="2018-11" db="EMBL/GenBank/DDBJ databases">
        <title>Genomic Encyclopedia of Type Strains, Phase IV (KMG-IV): sequencing the most valuable type-strain genomes for metagenomic binning, comparative biology and taxonomic classification.</title>
        <authorList>
            <person name="Goeker M."/>
        </authorList>
    </citation>
    <scope>NUCLEOTIDE SEQUENCE [LARGE SCALE GENOMIC DNA]</scope>
    <source>
        <strain evidence="1 2">DSM 5900</strain>
    </source>
</reference>
<dbReference type="OrthoDB" id="7305762at2"/>
<organism evidence="1 2">
    <name type="scientific">Stella humosa</name>
    <dbReference type="NCBI Taxonomy" id="94"/>
    <lineage>
        <taxon>Bacteria</taxon>
        <taxon>Pseudomonadati</taxon>
        <taxon>Pseudomonadota</taxon>
        <taxon>Alphaproteobacteria</taxon>
        <taxon>Rhodospirillales</taxon>
        <taxon>Stellaceae</taxon>
        <taxon>Stella</taxon>
    </lineage>
</organism>
<name>A0A3N1MH10_9PROT</name>
<gene>
    <name evidence="1" type="ORF">EDC65_2245</name>
</gene>
<comment type="caution">
    <text evidence="1">The sequence shown here is derived from an EMBL/GenBank/DDBJ whole genome shotgun (WGS) entry which is preliminary data.</text>
</comment>
<dbReference type="EMBL" id="RJKX01000013">
    <property type="protein sequence ID" value="ROQ00446.1"/>
    <property type="molecule type" value="Genomic_DNA"/>
</dbReference>
<evidence type="ECO:0000313" key="2">
    <source>
        <dbReference type="Proteomes" id="UP000278222"/>
    </source>
</evidence>
<accession>A0A3N1MH10</accession>